<dbReference type="PRINTS" id="PR01438">
    <property type="entry name" value="UNVRSLSTRESS"/>
</dbReference>
<dbReference type="CDD" id="cd00293">
    <property type="entry name" value="USP-like"/>
    <property type="match status" value="1"/>
</dbReference>
<dbReference type="PATRIC" id="fig|908627.4.peg.5648"/>
<feature type="domain" description="UspA" evidence="3">
    <location>
        <begin position="1"/>
        <end position="146"/>
    </location>
</feature>
<comment type="caution">
    <text evidence="4">The sequence shown here is derived from an EMBL/GenBank/DDBJ whole genome shotgun (WGS) entry which is preliminary data.</text>
</comment>
<dbReference type="PIRSF" id="PIRSF006276">
    <property type="entry name" value="UspA"/>
    <property type="match status" value="1"/>
</dbReference>
<dbReference type="InterPro" id="IPR014729">
    <property type="entry name" value="Rossmann-like_a/b/a_fold"/>
</dbReference>
<dbReference type="GO" id="GO:0005737">
    <property type="term" value="C:cytoplasm"/>
    <property type="evidence" value="ECO:0007669"/>
    <property type="project" value="UniProtKB-SubCell"/>
</dbReference>
<dbReference type="InterPro" id="IPR006015">
    <property type="entry name" value="Universal_stress_UspA"/>
</dbReference>
<evidence type="ECO:0000313" key="4">
    <source>
        <dbReference type="EMBL" id="KLU23471.1"/>
    </source>
</evidence>
<protein>
    <recommendedName>
        <fullName evidence="2">Universal stress protein</fullName>
    </recommendedName>
</protein>
<keyword evidence="5" id="KW-1185">Reference proteome</keyword>
<evidence type="ECO:0000256" key="2">
    <source>
        <dbReference type="PIRNR" id="PIRNR006276"/>
    </source>
</evidence>
<comment type="subcellular location">
    <subcellularLocation>
        <location evidence="2">Cytoplasm</location>
    </subcellularLocation>
</comment>
<dbReference type="Proteomes" id="UP000035963">
    <property type="component" value="Unassembled WGS sequence"/>
</dbReference>
<evidence type="ECO:0000256" key="1">
    <source>
        <dbReference type="ARBA" id="ARBA00008791"/>
    </source>
</evidence>
<comment type="similarity">
    <text evidence="1 2">Belongs to the universal stress protein A family.</text>
</comment>
<dbReference type="RefSeq" id="WP_047894921.1">
    <property type="nucleotide sequence ID" value="NZ_AEJF01000148.1"/>
</dbReference>
<evidence type="ECO:0000313" key="5">
    <source>
        <dbReference type="Proteomes" id="UP000035963"/>
    </source>
</evidence>
<dbReference type="PANTHER" id="PTHR46268:SF15">
    <property type="entry name" value="UNIVERSAL STRESS PROTEIN HP_0031"/>
    <property type="match status" value="1"/>
</dbReference>
<dbReference type="SUPFAM" id="SSF52402">
    <property type="entry name" value="Adenine nucleotide alpha hydrolases-like"/>
    <property type="match status" value="1"/>
</dbReference>
<sequence>MYARILVPVDGSETSAHALDAALELAREHDAELKPIYVVDAPQLMYSGPVCDPSLIREALVKEGEHVLADATAKMLRAGVKGSTRVLEVELVGDDISQQITAAAKEFCADLVVMGTHGRRGWRRLVLGSVSERFLRISTLPVLLVPLHSAEKRDLAQ</sequence>
<dbReference type="InterPro" id="IPR006016">
    <property type="entry name" value="UspA"/>
</dbReference>
<gene>
    <name evidence="4" type="ORF">EOS_25325</name>
</gene>
<organism evidence="4 5">
    <name type="scientific">Caballeronia mineralivorans PML1(12)</name>
    <dbReference type="NCBI Taxonomy" id="908627"/>
    <lineage>
        <taxon>Bacteria</taxon>
        <taxon>Pseudomonadati</taxon>
        <taxon>Pseudomonadota</taxon>
        <taxon>Betaproteobacteria</taxon>
        <taxon>Burkholderiales</taxon>
        <taxon>Burkholderiaceae</taxon>
        <taxon>Caballeronia</taxon>
    </lineage>
</organism>
<name>A0A0J1CT56_9BURK</name>
<dbReference type="AlphaFoldDB" id="A0A0J1CT56"/>
<evidence type="ECO:0000259" key="3">
    <source>
        <dbReference type="Pfam" id="PF00582"/>
    </source>
</evidence>
<dbReference type="OrthoDB" id="8547832at2"/>
<proteinExistence type="inferred from homology"/>
<dbReference type="Gene3D" id="3.40.50.620">
    <property type="entry name" value="HUPs"/>
    <property type="match status" value="1"/>
</dbReference>
<dbReference type="EMBL" id="AEJF01000148">
    <property type="protein sequence ID" value="KLU23471.1"/>
    <property type="molecule type" value="Genomic_DNA"/>
</dbReference>
<reference evidence="4 5" key="1">
    <citation type="journal article" date="2015" name="Genome Announc.">
        <title>Draft Genome Sequence of Burkholderia sp. Strain PML1(12), an Ectomycorrhizosphere-Inhabiting Bacterium with Effective Mineral-Weathering Ability.</title>
        <authorList>
            <person name="Uroz S."/>
            <person name="Oger P."/>
        </authorList>
    </citation>
    <scope>NUCLEOTIDE SEQUENCE [LARGE SCALE GENOMIC DNA]</scope>
    <source>
        <strain evidence="5">PML1(12)</strain>
    </source>
</reference>
<accession>A0A0J1CT56</accession>
<keyword evidence="2" id="KW-0963">Cytoplasm</keyword>
<dbReference type="Pfam" id="PF00582">
    <property type="entry name" value="Usp"/>
    <property type="match status" value="1"/>
</dbReference>
<dbReference type="PANTHER" id="PTHR46268">
    <property type="entry name" value="STRESS RESPONSE PROTEIN NHAX"/>
    <property type="match status" value="1"/>
</dbReference>